<organism evidence="2 3">
    <name type="scientific">Salinimicrobium gaetbulicola</name>
    <dbReference type="NCBI Taxonomy" id="999702"/>
    <lineage>
        <taxon>Bacteria</taxon>
        <taxon>Pseudomonadati</taxon>
        <taxon>Bacteroidota</taxon>
        <taxon>Flavobacteriia</taxon>
        <taxon>Flavobacteriales</taxon>
        <taxon>Flavobacteriaceae</taxon>
        <taxon>Salinimicrobium</taxon>
    </lineage>
</organism>
<sequence length="239" mass="27025">MDFFERHKALIITVLLFSVLLLAMININISNANKKVRETLIELNDLRPEETKKQEPKLQEQKQTSQRPPTLKTHQAFNQDLEESQRKMQSRLDEIFEKNAAEQKASETDDAKSSSGDINLTENKRKKTQKASEGNNQTNETSLKKGSFRSSSISFSLQGRSAIDIPNPIYTCDSQGKVVVNIVVNDYGEVIETSVNKRSSTTTNECLIDNALEYALGARFSQLPGRRTQPGTITYYFQD</sequence>
<protein>
    <recommendedName>
        <fullName evidence="4">TonB family protein</fullName>
    </recommendedName>
</protein>
<evidence type="ECO:0000256" key="1">
    <source>
        <dbReference type="SAM" id="MobiDB-lite"/>
    </source>
</evidence>
<proteinExistence type="predicted"/>
<feature type="compositionally biased region" description="Basic and acidic residues" evidence="1">
    <location>
        <begin position="100"/>
        <end position="112"/>
    </location>
</feature>
<accession>A0ABW3IIF3</accession>
<evidence type="ECO:0008006" key="4">
    <source>
        <dbReference type="Google" id="ProtNLM"/>
    </source>
</evidence>
<feature type="region of interest" description="Disordered" evidence="1">
    <location>
        <begin position="100"/>
        <end position="149"/>
    </location>
</feature>
<dbReference type="Proteomes" id="UP001597100">
    <property type="component" value="Unassembled WGS sequence"/>
</dbReference>
<evidence type="ECO:0000313" key="2">
    <source>
        <dbReference type="EMBL" id="MFD0977518.1"/>
    </source>
</evidence>
<feature type="region of interest" description="Disordered" evidence="1">
    <location>
        <begin position="47"/>
        <end position="72"/>
    </location>
</feature>
<keyword evidence="3" id="KW-1185">Reference proteome</keyword>
<reference evidence="3" key="1">
    <citation type="journal article" date="2019" name="Int. J. Syst. Evol. Microbiol.">
        <title>The Global Catalogue of Microorganisms (GCM) 10K type strain sequencing project: providing services to taxonomists for standard genome sequencing and annotation.</title>
        <authorList>
            <consortium name="The Broad Institute Genomics Platform"/>
            <consortium name="The Broad Institute Genome Sequencing Center for Infectious Disease"/>
            <person name="Wu L."/>
            <person name="Ma J."/>
        </authorList>
    </citation>
    <scope>NUCLEOTIDE SEQUENCE [LARGE SCALE GENOMIC DNA]</scope>
    <source>
        <strain evidence="3">CCUG 60898</strain>
    </source>
</reference>
<gene>
    <name evidence="2" type="ORF">ACFQ1G_12000</name>
</gene>
<evidence type="ECO:0000313" key="3">
    <source>
        <dbReference type="Proteomes" id="UP001597100"/>
    </source>
</evidence>
<comment type="caution">
    <text evidence="2">The sequence shown here is derived from an EMBL/GenBank/DDBJ whole genome shotgun (WGS) entry which is preliminary data.</text>
</comment>
<feature type="compositionally biased region" description="Polar residues" evidence="1">
    <location>
        <begin position="131"/>
        <end position="141"/>
    </location>
</feature>
<name>A0ABW3IIF3_9FLAO</name>
<feature type="compositionally biased region" description="Basic and acidic residues" evidence="1">
    <location>
        <begin position="47"/>
        <end position="60"/>
    </location>
</feature>
<dbReference type="EMBL" id="JBHTJP010000035">
    <property type="protein sequence ID" value="MFD0977518.1"/>
    <property type="molecule type" value="Genomic_DNA"/>
</dbReference>
<dbReference type="RefSeq" id="WP_380739868.1">
    <property type="nucleotide sequence ID" value="NZ_JBHTJP010000035.1"/>
</dbReference>